<protein>
    <submittedName>
        <fullName evidence="2">Unannotated protein</fullName>
    </submittedName>
</protein>
<reference evidence="2" key="1">
    <citation type="submission" date="2020-05" db="EMBL/GenBank/DDBJ databases">
        <authorList>
            <person name="Chiriac C."/>
            <person name="Salcher M."/>
            <person name="Ghai R."/>
            <person name="Kavagutti S V."/>
        </authorList>
    </citation>
    <scope>NUCLEOTIDE SEQUENCE</scope>
</reference>
<dbReference type="AlphaFoldDB" id="A0A6J7S0B6"/>
<name>A0A6J7S0B6_9ZZZZ</name>
<dbReference type="NCBIfam" id="TIGR03089">
    <property type="entry name" value="TIGR03089 family protein"/>
    <property type="match status" value="1"/>
</dbReference>
<evidence type="ECO:0000313" key="2">
    <source>
        <dbReference type="EMBL" id="CAB5034595.1"/>
    </source>
</evidence>
<dbReference type="SUPFAM" id="SSF56801">
    <property type="entry name" value="Acetyl-CoA synthetase-like"/>
    <property type="match status" value="1"/>
</dbReference>
<accession>A0A6J7S0B6</accession>
<dbReference type="InterPro" id="IPR017523">
    <property type="entry name" value="Rv3268"/>
</dbReference>
<organism evidence="2">
    <name type="scientific">freshwater metagenome</name>
    <dbReference type="NCBI Taxonomy" id="449393"/>
    <lineage>
        <taxon>unclassified sequences</taxon>
        <taxon>metagenomes</taxon>
        <taxon>ecological metagenomes</taxon>
    </lineage>
</organism>
<dbReference type="Gene3D" id="3.40.50.12780">
    <property type="entry name" value="N-terminal domain of ligase-like"/>
    <property type="match status" value="1"/>
</dbReference>
<gene>
    <name evidence="1" type="ORF">UFOPK3752_01942</name>
    <name evidence="2" type="ORF">UFOPK4150_01381</name>
</gene>
<dbReference type="EMBL" id="CAFBPU010000027">
    <property type="protein sequence ID" value="CAB5034595.1"/>
    <property type="molecule type" value="Genomic_DNA"/>
</dbReference>
<dbReference type="EMBL" id="CAFBND010000107">
    <property type="protein sequence ID" value="CAB4955623.1"/>
    <property type="molecule type" value="Genomic_DNA"/>
</dbReference>
<proteinExistence type="predicted"/>
<sequence length="248" mass="26157">MIPTTIPLALDALMRVDSARPLVTYVGPAGERTELSVRTFENNVAKAANLLRDDAGATVGTRVALHLPAHWQTSVWIGACALVGAVAWIAGEPSDPLVELSVVGPRTLDVPRAPLTLATALHPFGMPFTTPLPQGILDVALEVRAHGDRFTPYDAIHGDESWLLTSSGAWTQSEALQQARDFAGSVGLPDGGRLLCTRGLDDASLLALLAVPLVVGGSVVILADESADPDEVAARERCEVILRPDARP</sequence>
<dbReference type="InterPro" id="IPR042099">
    <property type="entry name" value="ANL_N_sf"/>
</dbReference>
<evidence type="ECO:0000313" key="1">
    <source>
        <dbReference type="EMBL" id="CAB4955623.1"/>
    </source>
</evidence>